<comment type="caution">
    <text evidence="2">The sequence shown here is derived from an EMBL/GenBank/DDBJ whole genome shotgun (WGS) entry which is preliminary data.</text>
</comment>
<evidence type="ECO:0000313" key="3">
    <source>
        <dbReference type="Proteomes" id="UP000540506"/>
    </source>
</evidence>
<dbReference type="Proteomes" id="UP000540506">
    <property type="component" value="Unassembled WGS sequence"/>
</dbReference>
<dbReference type="EMBL" id="JACHJV010000001">
    <property type="protein sequence ID" value="MBB4925036.1"/>
    <property type="molecule type" value="Genomic_DNA"/>
</dbReference>
<proteinExistence type="predicted"/>
<keyword evidence="3" id="KW-1185">Reference proteome</keyword>
<sequence>MSDDRFADIELAEAVEAVRRQLAAAAERAAGERFQFEVGTVELEFSVELRREVKTGGRVKAWVLSAEAEAGAGRSRTHRVTVSLTPKDLVTNDNVLISNPNLGSLGDLN</sequence>
<feature type="domain" description="Trypsin-co-occurring" evidence="1">
    <location>
        <begin position="9"/>
        <end position="86"/>
    </location>
</feature>
<dbReference type="Pfam" id="PF19631">
    <property type="entry name" value="Trypco2"/>
    <property type="match status" value="1"/>
</dbReference>
<dbReference type="AlphaFoldDB" id="A0A7W7VW35"/>
<protein>
    <recommendedName>
        <fullName evidence="1">Trypsin-co-occurring domain-containing protein</fullName>
    </recommendedName>
</protein>
<evidence type="ECO:0000313" key="2">
    <source>
        <dbReference type="EMBL" id="MBB4925036.1"/>
    </source>
</evidence>
<reference evidence="2 3" key="1">
    <citation type="submission" date="2020-08" db="EMBL/GenBank/DDBJ databases">
        <title>Sequencing the genomes of 1000 actinobacteria strains.</title>
        <authorList>
            <person name="Klenk H.-P."/>
        </authorList>
    </citation>
    <scope>NUCLEOTIDE SEQUENCE [LARGE SCALE GENOMIC DNA]</scope>
    <source>
        <strain evidence="2 3">DSM 41654</strain>
    </source>
</reference>
<dbReference type="InterPro" id="IPR045608">
    <property type="entry name" value="Trypco2"/>
</dbReference>
<gene>
    <name evidence="2" type="ORF">FHR34_004029</name>
</gene>
<organism evidence="2 3">
    <name type="scientific">Kitasatospora kifunensis</name>
    <name type="common">Streptomyces kifunensis</name>
    <dbReference type="NCBI Taxonomy" id="58351"/>
    <lineage>
        <taxon>Bacteria</taxon>
        <taxon>Bacillati</taxon>
        <taxon>Actinomycetota</taxon>
        <taxon>Actinomycetes</taxon>
        <taxon>Kitasatosporales</taxon>
        <taxon>Streptomycetaceae</taxon>
        <taxon>Kitasatospora</taxon>
    </lineage>
</organism>
<evidence type="ECO:0000259" key="1">
    <source>
        <dbReference type="Pfam" id="PF19631"/>
    </source>
</evidence>
<dbReference type="RefSeq" id="WP_184936900.1">
    <property type="nucleotide sequence ID" value="NZ_JACHJV010000001.1"/>
</dbReference>
<accession>A0A7W7VW35</accession>
<name>A0A7W7VW35_KITKI</name>